<evidence type="ECO:0000313" key="3">
    <source>
        <dbReference type="Proteomes" id="UP000071979"/>
    </source>
</evidence>
<dbReference type="Pfam" id="PF00419">
    <property type="entry name" value="Fimbrial"/>
    <property type="match status" value="1"/>
</dbReference>
<name>A0A8E1S1U1_9GAMM</name>
<dbReference type="Gene3D" id="2.60.40.1090">
    <property type="entry name" value="Fimbrial-type adhesion domain"/>
    <property type="match status" value="1"/>
</dbReference>
<dbReference type="Proteomes" id="UP000071979">
    <property type="component" value="Unassembled WGS sequence"/>
</dbReference>
<evidence type="ECO:0000259" key="1">
    <source>
        <dbReference type="Pfam" id="PF00419"/>
    </source>
</evidence>
<comment type="caution">
    <text evidence="2">The sequence shown here is derived from an EMBL/GenBank/DDBJ whole genome shotgun (WGS) entry which is preliminary data.</text>
</comment>
<organism evidence="2 3">
    <name type="scientific">Pantoea dispersa</name>
    <dbReference type="NCBI Taxonomy" id="59814"/>
    <lineage>
        <taxon>Bacteria</taxon>
        <taxon>Pseudomonadati</taxon>
        <taxon>Pseudomonadota</taxon>
        <taxon>Gammaproteobacteria</taxon>
        <taxon>Enterobacterales</taxon>
        <taxon>Erwiniaceae</taxon>
        <taxon>Pantoea</taxon>
    </lineage>
</organism>
<dbReference type="InterPro" id="IPR008966">
    <property type="entry name" value="Adhesion_dom_sf"/>
</dbReference>
<sequence length="168" mass="18013">MVTIYTIGYMSPPYPPRPEKPLLKIVIGPHGIIIPVPIVCDINNGRDINVEFDRIAVSSVSESVSNPANYKDVPLEVKCSSALNQDVNLRLVAGTTSFSDELIATNYPDLGIAVKHKGQLLKPMGTSTVRLINGMASEVITVFPVKKKGQPLSGGEFNASATLLISLP</sequence>
<feature type="domain" description="Fimbrial-type adhesion" evidence="1">
    <location>
        <begin position="36"/>
        <end position="166"/>
    </location>
</feature>
<dbReference type="SUPFAM" id="SSF49401">
    <property type="entry name" value="Bacterial adhesins"/>
    <property type="match status" value="1"/>
</dbReference>
<gene>
    <name evidence="2" type="ORF">SA3R_03090</name>
</gene>
<protein>
    <recommendedName>
        <fullName evidence="1">Fimbrial-type adhesion domain-containing protein</fullName>
    </recommendedName>
</protein>
<dbReference type="EMBL" id="LDSE01000006">
    <property type="protein sequence ID" value="KTS69155.1"/>
    <property type="molecule type" value="Genomic_DNA"/>
</dbReference>
<evidence type="ECO:0000313" key="2">
    <source>
        <dbReference type="EMBL" id="KTS69155.1"/>
    </source>
</evidence>
<proteinExistence type="predicted"/>
<reference evidence="2 3" key="1">
    <citation type="journal article" date="2016" name="Front. Microbiol.">
        <title>Genomic Resource of Rice Seed Associated Bacteria.</title>
        <authorList>
            <person name="Midha S."/>
            <person name="Bansal K."/>
            <person name="Sharma S."/>
            <person name="Kumar N."/>
            <person name="Patil P.P."/>
            <person name="Chaudhry V."/>
            <person name="Patil P.B."/>
        </authorList>
    </citation>
    <scope>NUCLEOTIDE SEQUENCE [LARGE SCALE GENOMIC DNA]</scope>
    <source>
        <strain evidence="2 3">SA3</strain>
    </source>
</reference>
<dbReference type="InterPro" id="IPR036937">
    <property type="entry name" value="Adhesion_dom_fimbrial_sf"/>
</dbReference>
<accession>A0A8E1S1U1</accession>
<dbReference type="GO" id="GO:0007155">
    <property type="term" value="P:cell adhesion"/>
    <property type="evidence" value="ECO:0007669"/>
    <property type="project" value="InterPro"/>
</dbReference>
<dbReference type="InterPro" id="IPR000259">
    <property type="entry name" value="Adhesion_dom_fimbrial"/>
</dbReference>
<dbReference type="GO" id="GO:0009289">
    <property type="term" value="C:pilus"/>
    <property type="evidence" value="ECO:0007669"/>
    <property type="project" value="InterPro"/>
</dbReference>
<dbReference type="AlphaFoldDB" id="A0A8E1S1U1"/>